<dbReference type="AlphaFoldDB" id="A0A016TPE6"/>
<keyword evidence="1" id="KW-1133">Transmembrane helix</keyword>
<protein>
    <submittedName>
        <fullName evidence="2">Uncharacterized protein</fullName>
    </submittedName>
</protein>
<keyword evidence="3" id="KW-1185">Reference proteome</keyword>
<evidence type="ECO:0000313" key="2">
    <source>
        <dbReference type="EMBL" id="EYC04353.1"/>
    </source>
</evidence>
<name>A0A016TPE6_9BILA</name>
<organism evidence="2 3">
    <name type="scientific">Ancylostoma ceylanicum</name>
    <dbReference type="NCBI Taxonomy" id="53326"/>
    <lineage>
        <taxon>Eukaryota</taxon>
        <taxon>Metazoa</taxon>
        <taxon>Ecdysozoa</taxon>
        <taxon>Nematoda</taxon>
        <taxon>Chromadorea</taxon>
        <taxon>Rhabditida</taxon>
        <taxon>Rhabditina</taxon>
        <taxon>Rhabditomorpha</taxon>
        <taxon>Strongyloidea</taxon>
        <taxon>Ancylostomatidae</taxon>
        <taxon>Ancylostomatinae</taxon>
        <taxon>Ancylostoma</taxon>
    </lineage>
</organism>
<sequence length="107" mass="12159">MQDKFYKNQSHLHVYRVVVAENEVSNDGGSDERLPLTSVFSLVSANVLLEKLLKVLPLVPSILIMTSLRSRKQNENLARFIACVFVSRSMVSIFWSSLNMKDQGLIF</sequence>
<keyword evidence="1" id="KW-0472">Membrane</keyword>
<dbReference type="Proteomes" id="UP000024635">
    <property type="component" value="Unassembled WGS sequence"/>
</dbReference>
<gene>
    <name evidence="2" type="primary">Acey_s0088.g2155</name>
    <name evidence="2" type="ORF">Y032_0088g2155</name>
</gene>
<comment type="caution">
    <text evidence="2">The sequence shown here is derived from an EMBL/GenBank/DDBJ whole genome shotgun (WGS) entry which is preliminary data.</text>
</comment>
<accession>A0A016TPE6</accession>
<feature type="transmembrane region" description="Helical" evidence="1">
    <location>
        <begin position="77"/>
        <end position="98"/>
    </location>
</feature>
<evidence type="ECO:0000313" key="3">
    <source>
        <dbReference type="Proteomes" id="UP000024635"/>
    </source>
</evidence>
<dbReference type="EMBL" id="JARK01001424">
    <property type="protein sequence ID" value="EYC04353.1"/>
    <property type="molecule type" value="Genomic_DNA"/>
</dbReference>
<reference evidence="3" key="1">
    <citation type="journal article" date="2015" name="Nat. Genet.">
        <title>The genome and transcriptome of the zoonotic hookworm Ancylostoma ceylanicum identify infection-specific gene families.</title>
        <authorList>
            <person name="Schwarz E.M."/>
            <person name="Hu Y."/>
            <person name="Antoshechkin I."/>
            <person name="Miller M.M."/>
            <person name="Sternberg P.W."/>
            <person name="Aroian R.V."/>
        </authorList>
    </citation>
    <scope>NUCLEOTIDE SEQUENCE</scope>
    <source>
        <strain evidence="3">HY135</strain>
    </source>
</reference>
<proteinExistence type="predicted"/>
<evidence type="ECO:0000256" key="1">
    <source>
        <dbReference type="SAM" id="Phobius"/>
    </source>
</evidence>
<keyword evidence="1" id="KW-0812">Transmembrane</keyword>